<comment type="caution">
    <text evidence="2">The sequence shown here is derived from an EMBL/GenBank/DDBJ whole genome shotgun (WGS) entry which is preliminary data.</text>
</comment>
<dbReference type="EMBL" id="LNQP01000005">
    <property type="protein sequence ID" value="KSU89420.1"/>
    <property type="molecule type" value="Genomic_DNA"/>
</dbReference>
<dbReference type="AlphaFoldDB" id="A0A0V8JRA2"/>
<gene>
    <name evidence="2" type="ORF">AS180_02400</name>
</gene>
<reference evidence="2 3" key="1">
    <citation type="submission" date="2015-11" db="EMBL/GenBank/DDBJ databases">
        <title>Bacillus caseinolyticus sp nov.</title>
        <authorList>
            <person name="Dastager S.G."/>
            <person name="Mawlankar R."/>
        </authorList>
    </citation>
    <scope>NUCLEOTIDE SEQUENCE [LARGE SCALE GENOMIC DNA]</scope>
    <source>
        <strain evidence="2 3">SGD-V-76</strain>
    </source>
</reference>
<dbReference type="Pfam" id="PF22819">
    <property type="entry name" value="TcaA_5th"/>
    <property type="match status" value="1"/>
</dbReference>
<evidence type="ECO:0000313" key="3">
    <source>
        <dbReference type="Proteomes" id="UP000053681"/>
    </source>
</evidence>
<evidence type="ECO:0000313" key="2">
    <source>
        <dbReference type="EMBL" id="KSU89420.1"/>
    </source>
</evidence>
<proteinExistence type="predicted"/>
<dbReference type="RefSeq" id="WP_062686305.1">
    <property type="nucleotide sequence ID" value="NZ_KQ758628.1"/>
</dbReference>
<evidence type="ECO:0000259" key="1">
    <source>
        <dbReference type="Pfam" id="PF22819"/>
    </source>
</evidence>
<feature type="domain" description="TcaA protein NTF2-like" evidence="1">
    <location>
        <begin position="285"/>
        <end position="395"/>
    </location>
</feature>
<keyword evidence="3" id="KW-1185">Reference proteome</keyword>
<sequence>MGNLYIVAIICFLWLVLSACSETKSAPAPTPKEPESEATVLVDVDESANETQKSSSLPVVTNEEAKQLATDSLKNVIQTFDILGKQEGWDSEEKPADFQLLSPRLKEFATSSLVATKLKTIATSYYCQCDEQSIPNLATTVRFKVINNRPGQFSISAIQPLDEKGNGGTTIYLNMKYGKDGWKLNEWDEMTYRQKPLDISSDEYLEYLKKITPNEAVSFNKETTIEDEHGNQEKILLFKDDSGEFGVLAKSSERINEVQEDVPVTLPLEDNDVDLNKVTEVDASVVRSFTETYLRDLTEAINLNEFDRIQHYFEKDSTLFSEQQQLVKTLYDRTIREDLATVEVLEWTSKEANSYEVKTKEVMNITINEHTEEKEYYRVYTIVHENEKLVITQLESY</sequence>
<accession>A0A0V8JRA2</accession>
<dbReference type="InterPro" id="IPR054528">
    <property type="entry name" value="TcaA_5th"/>
</dbReference>
<name>A0A0V8JRA2_9BACI</name>
<protein>
    <recommendedName>
        <fullName evidence="1">TcaA protein NTF2-like domain-containing protein</fullName>
    </recommendedName>
</protein>
<dbReference type="Proteomes" id="UP000053681">
    <property type="component" value="Unassembled WGS sequence"/>
</dbReference>
<organism evidence="2 3">
    <name type="scientific">Priestia veravalensis</name>
    <dbReference type="NCBI Taxonomy" id="1414648"/>
    <lineage>
        <taxon>Bacteria</taxon>
        <taxon>Bacillati</taxon>
        <taxon>Bacillota</taxon>
        <taxon>Bacilli</taxon>
        <taxon>Bacillales</taxon>
        <taxon>Bacillaceae</taxon>
        <taxon>Priestia</taxon>
    </lineage>
</organism>